<evidence type="ECO:0000313" key="2">
    <source>
        <dbReference type="EMBL" id="SDK27672.1"/>
    </source>
</evidence>
<protein>
    <submittedName>
        <fullName evidence="2">Uncharacterized protein</fullName>
    </submittedName>
</protein>
<dbReference type="Proteomes" id="UP000198510">
    <property type="component" value="Unassembled WGS sequence"/>
</dbReference>
<feature type="region of interest" description="Disordered" evidence="1">
    <location>
        <begin position="1"/>
        <end position="25"/>
    </location>
</feature>
<reference evidence="2 3" key="1">
    <citation type="submission" date="2016-10" db="EMBL/GenBank/DDBJ databases">
        <authorList>
            <person name="de Groot N.N."/>
        </authorList>
    </citation>
    <scope>NUCLEOTIDE SEQUENCE [LARGE SCALE GENOMIC DNA]</scope>
    <source>
        <strain evidence="2 3">DSM 25186</strain>
    </source>
</reference>
<accession>A0A1G9AK00</accession>
<dbReference type="RefSeq" id="WP_089679892.1">
    <property type="nucleotide sequence ID" value="NZ_FNFO01000002.1"/>
</dbReference>
<keyword evidence="3" id="KW-1185">Reference proteome</keyword>
<organism evidence="2 3">
    <name type="scientific">Catalinimonas alkaloidigena</name>
    <dbReference type="NCBI Taxonomy" id="1075417"/>
    <lineage>
        <taxon>Bacteria</taxon>
        <taxon>Pseudomonadati</taxon>
        <taxon>Bacteroidota</taxon>
        <taxon>Cytophagia</taxon>
        <taxon>Cytophagales</taxon>
        <taxon>Catalimonadaceae</taxon>
        <taxon>Catalinimonas</taxon>
    </lineage>
</organism>
<feature type="compositionally biased region" description="Basic residues" evidence="1">
    <location>
        <begin position="1"/>
        <end position="12"/>
    </location>
</feature>
<evidence type="ECO:0000256" key="1">
    <source>
        <dbReference type="SAM" id="MobiDB-lite"/>
    </source>
</evidence>
<evidence type="ECO:0000313" key="3">
    <source>
        <dbReference type="Proteomes" id="UP000198510"/>
    </source>
</evidence>
<proteinExistence type="predicted"/>
<sequence>MKIKKTAQRKKTLGFLPESPAQPGKTVLSTVKSKAKVVSPAAILKAGGVEKYATAKGLSPDALEKHAGSIPMSEREFKRALRSVD</sequence>
<name>A0A1G9AK00_9BACT</name>
<gene>
    <name evidence="2" type="ORF">SAMN05421823_102328</name>
</gene>
<dbReference type="AlphaFoldDB" id="A0A1G9AK00"/>
<dbReference type="STRING" id="1075417.SAMN05421823_102328"/>
<dbReference type="EMBL" id="FNFO01000002">
    <property type="protein sequence ID" value="SDK27672.1"/>
    <property type="molecule type" value="Genomic_DNA"/>
</dbReference>